<protein>
    <submittedName>
        <fullName evidence="3">Uncharacterized protein</fullName>
    </submittedName>
</protein>
<evidence type="ECO:0000313" key="2">
    <source>
        <dbReference type="Proteomes" id="UP000887540"/>
    </source>
</evidence>
<evidence type="ECO:0000313" key="3">
    <source>
        <dbReference type="WBParaSite" id="ACRNAN_scaffold8276.g19116.t1"/>
    </source>
</evidence>
<keyword evidence="2" id="KW-1185">Reference proteome</keyword>
<name>A0A914EGX6_9BILA</name>
<sequence length="81" mass="9481">MGLRHPRPAVRRTVRTCQNRYEPSGSVRTVRTGQNRYEPSGPFRTVRTDLNHQDRSEPSRSVRTSRTGLNDQYGQNHQNRF</sequence>
<dbReference type="AlphaFoldDB" id="A0A914EGX6"/>
<dbReference type="WBParaSite" id="ACRNAN_scaffold8276.g19116.t1">
    <property type="protein sequence ID" value="ACRNAN_scaffold8276.g19116.t1"/>
    <property type="gene ID" value="ACRNAN_scaffold8276.g19116"/>
</dbReference>
<feature type="compositionally biased region" description="Polar residues" evidence="1">
    <location>
        <begin position="15"/>
        <end position="37"/>
    </location>
</feature>
<dbReference type="Proteomes" id="UP000887540">
    <property type="component" value="Unplaced"/>
</dbReference>
<accession>A0A914EGX6</accession>
<feature type="compositionally biased region" description="Basic residues" evidence="1">
    <location>
        <begin position="1"/>
        <end position="14"/>
    </location>
</feature>
<proteinExistence type="predicted"/>
<feature type="region of interest" description="Disordered" evidence="1">
    <location>
        <begin position="1"/>
        <end position="81"/>
    </location>
</feature>
<organism evidence="2 3">
    <name type="scientific">Acrobeloides nanus</name>
    <dbReference type="NCBI Taxonomy" id="290746"/>
    <lineage>
        <taxon>Eukaryota</taxon>
        <taxon>Metazoa</taxon>
        <taxon>Ecdysozoa</taxon>
        <taxon>Nematoda</taxon>
        <taxon>Chromadorea</taxon>
        <taxon>Rhabditida</taxon>
        <taxon>Tylenchina</taxon>
        <taxon>Cephalobomorpha</taxon>
        <taxon>Cephaloboidea</taxon>
        <taxon>Cephalobidae</taxon>
        <taxon>Acrobeloides</taxon>
    </lineage>
</organism>
<feature type="compositionally biased region" description="Basic and acidic residues" evidence="1">
    <location>
        <begin position="46"/>
        <end position="60"/>
    </location>
</feature>
<reference evidence="3" key="1">
    <citation type="submission" date="2022-11" db="UniProtKB">
        <authorList>
            <consortium name="WormBaseParasite"/>
        </authorList>
    </citation>
    <scope>IDENTIFICATION</scope>
</reference>
<feature type="compositionally biased region" description="Polar residues" evidence="1">
    <location>
        <begin position="61"/>
        <end position="81"/>
    </location>
</feature>
<evidence type="ECO:0000256" key="1">
    <source>
        <dbReference type="SAM" id="MobiDB-lite"/>
    </source>
</evidence>